<evidence type="ECO:0000313" key="2">
    <source>
        <dbReference type="Proteomes" id="UP000515806"/>
    </source>
</evidence>
<accession>A0A7G9QBI6</accession>
<dbReference type="RefSeq" id="WP_187591413.1">
    <property type="nucleotide sequence ID" value="NZ_CP060723.1"/>
</dbReference>
<organism evidence="1 2">
    <name type="scientific">Pedobacter roseus</name>
    <dbReference type="NCBI Taxonomy" id="336820"/>
    <lineage>
        <taxon>Bacteria</taxon>
        <taxon>Pseudomonadati</taxon>
        <taxon>Bacteroidota</taxon>
        <taxon>Sphingobacteriia</taxon>
        <taxon>Sphingobacteriales</taxon>
        <taxon>Sphingobacteriaceae</taxon>
        <taxon>Pedobacter</taxon>
    </lineage>
</organism>
<proteinExistence type="predicted"/>
<keyword evidence="2" id="KW-1185">Reference proteome</keyword>
<sequence length="181" mass="20929">MIRYIIVLASLFFYNIVFGQTIQLIGSVKADNEKIPSASIQLKTFGNEDLLIYVFSDEEGEYKVSGQIDQSDKFLLIAAYIGYKRDTLIITRNNLIKQAIFKHNFSLTEDKKQLDEIYIKAPNPVQVNNDTTAYNVQRFTSPEDRNLESVIKKMPGMEVNKDGTIFFKGKKISKYYWKEMI</sequence>
<evidence type="ECO:0008006" key="3">
    <source>
        <dbReference type="Google" id="ProtNLM"/>
    </source>
</evidence>
<dbReference type="AlphaFoldDB" id="A0A7G9QBI6"/>
<dbReference type="KEGG" id="proe:H9L23_16410"/>
<gene>
    <name evidence="1" type="ORF">H9L23_16410</name>
</gene>
<dbReference type="SUPFAM" id="SSF49464">
    <property type="entry name" value="Carboxypeptidase regulatory domain-like"/>
    <property type="match status" value="1"/>
</dbReference>
<name>A0A7G9QBI6_9SPHI</name>
<reference evidence="1 2" key="1">
    <citation type="submission" date="2020-08" db="EMBL/GenBank/DDBJ databases">
        <title>Genome sequence of Pedobacter roseus KACC 11594T.</title>
        <authorList>
            <person name="Hyun D.-W."/>
            <person name="Bae J.-W."/>
        </authorList>
    </citation>
    <scope>NUCLEOTIDE SEQUENCE [LARGE SCALE GENOMIC DNA]</scope>
    <source>
        <strain evidence="1 2">KACC 11594</strain>
    </source>
</reference>
<protein>
    <recommendedName>
        <fullName evidence="3">Carboxypeptidase-like regulatory domain-containing protein</fullName>
    </recommendedName>
</protein>
<dbReference type="Proteomes" id="UP000515806">
    <property type="component" value="Chromosome"/>
</dbReference>
<dbReference type="EMBL" id="CP060723">
    <property type="protein sequence ID" value="QNN40711.1"/>
    <property type="molecule type" value="Genomic_DNA"/>
</dbReference>
<dbReference type="InterPro" id="IPR008969">
    <property type="entry name" value="CarboxyPept-like_regulatory"/>
</dbReference>
<evidence type="ECO:0000313" key="1">
    <source>
        <dbReference type="EMBL" id="QNN40711.1"/>
    </source>
</evidence>